<evidence type="ECO:0000313" key="1">
    <source>
        <dbReference type="EMBL" id="SBV91248.1"/>
    </source>
</evidence>
<protein>
    <recommendedName>
        <fullName evidence="2">N-acetyltransferase domain-containing protein</fullName>
    </recommendedName>
</protein>
<proteinExistence type="predicted"/>
<dbReference type="Gene3D" id="3.40.630.30">
    <property type="match status" value="1"/>
</dbReference>
<name>A0A212IVK9_9FIRM</name>
<organism evidence="1">
    <name type="scientific">uncultured Eubacteriales bacterium</name>
    <dbReference type="NCBI Taxonomy" id="172733"/>
    <lineage>
        <taxon>Bacteria</taxon>
        <taxon>Bacillati</taxon>
        <taxon>Bacillota</taxon>
        <taxon>Clostridia</taxon>
        <taxon>Eubacteriales</taxon>
        <taxon>environmental samples</taxon>
    </lineage>
</organism>
<accession>A0A212IVK9</accession>
<evidence type="ECO:0008006" key="2">
    <source>
        <dbReference type="Google" id="ProtNLM"/>
    </source>
</evidence>
<reference evidence="1" key="1">
    <citation type="submission" date="2016-04" db="EMBL/GenBank/DDBJ databases">
        <authorList>
            <person name="Evans L.H."/>
            <person name="Alamgir A."/>
            <person name="Owens N."/>
            <person name="Weber N.D."/>
            <person name="Virtaneva K."/>
            <person name="Barbian K."/>
            <person name="Babar A."/>
            <person name="Rosenke K."/>
        </authorList>
    </citation>
    <scope>NUCLEOTIDE SEQUENCE</scope>
    <source>
        <strain evidence="1">86</strain>
    </source>
</reference>
<dbReference type="EMBL" id="FLUN01000001">
    <property type="protein sequence ID" value="SBV91248.1"/>
    <property type="molecule type" value="Genomic_DNA"/>
</dbReference>
<sequence length="360" mass="41695">MPGKFQFKKFAEIDLDDPFFDTLKSDYPKFSQWYQNKARSGSTALVFNDEEGLGAFVYLKSEDEPIKLVEFTLPAIRRKKIGTLKLAERYQGQRLGEGALGLALWDWRKSQEPEIYVTVFEKHSLLVSQLVRFGFRVVGHKANGESVYLKSRFAVDYSDPFKSFPFINPSFKKAGYLIVNDYYHDTLFPYSELSRTMQESMELSAANGISKVYVGSQFSPHYQVGEPIFIYRRHTKEDGQKPRYKSCLTSYCMVTNIICVKKNGRYLLPFDELLERIGNKSVFNKHDMQNKYQTEKHMVVIEMLYYGYFGGGNNINMDWLAKNGYWATQNQYPANVQLSPAQFKEILLEGNVDVQNVIIH</sequence>
<dbReference type="InterPro" id="IPR016181">
    <property type="entry name" value="Acyl_CoA_acyltransferase"/>
</dbReference>
<dbReference type="SUPFAM" id="SSF55729">
    <property type="entry name" value="Acyl-CoA N-acyltransferases (Nat)"/>
    <property type="match status" value="1"/>
</dbReference>
<gene>
    <name evidence="1" type="ORF">KL86CLO1_10094</name>
</gene>
<dbReference type="AlphaFoldDB" id="A0A212IVK9"/>